<dbReference type="GO" id="GO:0005829">
    <property type="term" value="C:cytosol"/>
    <property type="evidence" value="ECO:0007669"/>
    <property type="project" value="TreeGrafter"/>
</dbReference>
<keyword evidence="2 8" id="KW-0597">Phosphoprotein</keyword>
<evidence type="ECO:0000256" key="6">
    <source>
        <dbReference type="ARBA" id="ARBA00023163"/>
    </source>
</evidence>
<keyword evidence="6" id="KW-0804">Transcription</keyword>
<dbReference type="SMART" id="SM00448">
    <property type="entry name" value="REC"/>
    <property type="match status" value="1"/>
</dbReference>
<dbReference type="SMART" id="SM00862">
    <property type="entry name" value="Trans_reg_C"/>
    <property type="match status" value="1"/>
</dbReference>
<evidence type="ECO:0000256" key="7">
    <source>
        <dbReference type="ARBA" id="ARBA00024867"/>
    </source>
</evidence>
<keyword evidence="3" id="KW-0902">Two-component regulatory system</keyword>
<evidence type="ECO:0000313" key="13">
    <source>
        <dbReference type="Proteomes" id="UP000004968"/>
    </source>
</evidence>
<feature type="domain" description="Response regulatory" evidence="10">
    <location>
        <begin position="5"/>
        <end position="118"/>
    </location>
</feature>
<evidence type="ECO:0000313" key="12">
    <source>
        <dbReference type="EMBL" id="EFC97619.1"/>
    </source>
</evidence>
<dbReference type="InterPro" id="IPR001867">
    <property type="entry name" value="OmpR/PhoB-type_DNA-bd"/>
</dbReference>
<evidence type="ECO:0000256" key="1">
    <source>
        <dbReference type="ARBA" id="ARBA00018672"/>
    </source>
</evidence>
<dbReference type="InterPro" id="IPR001789">
    <property type="entry name" value="Sig_transdc_resp-reg_receiver"/>
</dbReference>
<evidence type="ECO:0000256" key="5">
    <source>
        <dbReference type="ARBA" id="ARBA00023125"/>
    </source>
</evidence>
<dbReference type="GO" id="GO:0000156">
    <property type="term" value="F:phosphorelay response regulator activity"/>
    <property type="evidence" value="ECO:0007669"/>
    <property type="project" value="TreeGrafter"/>
</dbReference>
<dbReference type="PROSITE" id="PS51755">
    <property type="entry name" value="OMPR_PHOB"/>
    <property type="match status" value="1"/>
</dbReference>
<dbReference type="Gene3D" id="6.10.250.690">
    <property type="match status" value="1"/>
</dbReference>
<evidence type="ECO:0000256" key="4">
    <source>
        <dbReference type="ARBA" id="ARBA00023015"/>
    </source>
</evidence>
<evidence type="ECO:0000256" key="2">
    <source>
        <dbReference type="ARBA" id="ARBA00022553"/>
    </source>
</evidence>
<proteinExistence type="predicted"/>
<dbReference type="Pfam" id="PF00072">
    <property type="entry name" value="Response_reg"/>
    <property type="match status" value="1"/>
</dbReference>
<dbReference type="Gene3D" id="1.10.10.10">
    <property type="entry name" value="Winged helix-like DNA-binding domain superfamily/Winged helix DNA-binding domain"/>
    <property type="match status" value="1"/>
</dbReference>
<dbReference type="GO" id="GO:0006355">
    <property type="term" value="P:regulation of DNA-templated transcription"/>
    <property type="evidence" value="ECO:0007669"/>
    <property type="project" value="InterPro"/>
</dbReference>
<dbReference type="EMBL" id="ACIO01000362">
    <property type="protein sequence ID" value="EFC97619.1"/>
    <property type="molecule type" value="Genomic_DNA"/>
</dbReference>
<evidence type="ECO:0000256" key="9">
    <source>
        <dbReference type="PROSITE-ProRule" id="PRU01091"/>
    </source>
</evidence>
<feature type="DNA-binding region" description="OmpR/PhoB-type" evidence="9">
    <location>
        <begin position="126"/>
        <end position="224"/>
    </location>
</feature>
<dbReference type="Gene3D" id="3.40.50.2300">
    <property type="match status" value="1"/>
</dbReference>
<feature type="domain" description="OmpR/PhoB-type" evidence="11">
    <location>
        <begin position="126"/>
        <end position="224"/>
    </location>
</feature>
<accession>D3AKN5</accession>
<keyword evidence="4" id="KW-0805">Transcription regulation</keyword>
<comment type="function">
    <text evidence="7">May play the central regulatory role in sporulation. It may be an element of the effector pathway responsible for the activation of sporulation genes in response to nutritional stress. Spo0A may act in concert with spo0H (a sigma factor) to control the expression of some genes that are critical to the sporulation process.</text>
</comment>
<keyword evidence="5 9" id="KW-0238">DNA-binding</keyword>
<dbReference type="CDD" id="cd00383">
    <property type="entry name" value="trans_reg_C"/>
    <property type="match status" value="1"/>
</dbReference>
<reference evidence="12 13" key="1">
    <citation type="submission" date="2010-01" db="EMBL/GenBank/DDBJ databases">
        <authorList>
            <person name="Weinstock G."/>
            <person name="Sodergren E."/>
            <person name="Clifton S."/>
            <person name="Fulton L."/>
            <person name="Fulton B."/>
            <person name="Courtney L."/>
            <person name="Fronick C."/>
            <person name="Harrison M."/>
            <person name="Strong C."/>
            <person name="Farmer C."/>
            <person name="Delahaunty K."/>
            <person name="Markovic C."/>
            <person name="Hall O."/>
            <person name="Minx P."/>
            <person name="Tomlinson C."/>
            <person name="Mitreva M."/>
            <person name="Nelson J."/>
            <person name="Hou S."/>
            <person name="Wollam A."/>
            <person name="Pepin K.H."/>
            <person name="Johnson M."/>
            <person name="Bhonagiri V."/>
            <person name="Nash W.E."/>
            <person name="Warren W."/>
            <person name="Chinwalla A."/>
            <person name="Mardis E.R."/>
            <person name="Wilson R.K."/>
        </authorList>
    </citation>
    <scope>NUCLEOTIDE SEQUENCE [LARGE SCALE GENOMIC DNA]</scope>
    <source>
        <strain evidence="12 13">DSM 13479</strain>
    </source>
</reference>
<evidence type="ECO:0000259" key="10">
    <source>
        <dbReference type="PROSITE" id="PS50110"/>
    </source>
</evidence>
<dbReference type="PANTHER" id="PTHR48111:SF22">
    <property type="entry name" value="REGULATOR OF RPOS"/>
    <property type="match status" value="1"/>
</dbReference>
<dbReference type="InterPro" id="IPR039420">
    <property type="entry name" value="WalR-like"/>
</dbReference>
<dbReference type="PANTHER" id="PTHR48111">
    <property type="entry name" value="REGULATOR OF RPOS"/>
    <property type="match status" value="1"/>
</dbReference>
<comment type="caution">
    <text evidence="12">The sequence shown here is derived from an EMBL/GenBank/DDBJ whole genome shotgun (WGS) entry which is preliminary data.</text>
</comment>
<feature type="modified residue" description="4-aspartylphosphate" evidence="8">
    <location>
        <position position="53"/>
    </location>
</feature>
<dbReference type="GO" id="GO:0000976">
    <property type="term" value="F:transcription cis-regulatory region binding"/>
    <property type="evidence" value="ECO:0007669"/>
    <property type="project" value="TreeGrafter"/>
</dbReference>
<name>D3AKN5_9FIRM</name>
<dbReference type="HOGENOM" id="CLU_000445_30_1_9"/>
<dbReference type="Proteomes" id="UP000004968">
    <property type="component" value="Unassembled WGS sequence"/>
</dbReference>
<dbReference type="AlphaFoldDB" id="D3AKN5"/>
<dbReference type="Pfam" id="PF00486">
    <property type="entry name" value="Trans_reg_C"/>
    <property type="match status" value="1"/>
</dbReference>
<protein>
    <recommendedName>
        <fullName evidence="1">Stage 0 sporulation protein A homolog</fullName>
    </recommendedName>
</protein>
<evidence type="ECO:0000256" key="8">
    <source>
        <dbReference type="PROSITE-ProRule" id="PRU00169"/>
    </source>
</evidence>
<dbReference type="SUPFAM" id="SSF52172">
    <property type="entry name" value="CheY-like"/>
    <property type="match status" value="1"/>
</dbReference>
<gene>
    <name evidence="12" type="ORF">CLOSTHATH_04179</name>
</gene>
<sequence length="231" mass="26135">MKTMRVLIVEDNMRLAESIRDILKHWYDCDICGDGNTGYFLLTDGGYDAAVLDLMLPGMDGITLLKKARKSGCFVPVLILTARSETEDRILGLESGADYYLTKPFDMQELLAVMKTILRRRGEMIPECLNLGNISLNQADYTLKGQEKSIRLGKKEYDILRILLVNRDMVVSKETLLSKVWGSDGEAVDNNVEIYISFLRKKLEFLKADVVIVTIRRLGYRITEKNGGGLE</sequence>
<dbReference type="GO" id="GO:0032993">
    <property type="term" value="C:protein-DNA complex"/>
    <property type="evidence" value="ECO:0007669"/>
    <property type="project" value="TreeGrafter"/>
</dbReference>
<evidence type="ECO:0000256" key="3">
    <source>
        <dbReference type="ARBA" id="ARBA00023012"/>
    </source>
</evidence>
<dbReference type="InterPro" id="IPR036388">
    <property type="entry name" value="WH-like_DNA-bd_sf"/>
</dbReference>
<dbReference type="InterPro" id="IPR011006">
    <property type="entry name" value="CheY-like_superfamily"/>
</dbReference>
<organism evidence="12 13">
    <name type="scientific">Hungatella hathewayi DSM 13479</name>
    <dbReference type="NCBI Taxonomy" id="566550"/>
    <lineage>
        <taxon>Bacteria</taxon>
        <taxon>Bacillati</taxon>
        <taxon>Bacillota</taxon>
        <taxon>Clostridia</taxon>
        <taxon>Lachnospirales</taxon>
        <taxon>Lachnospiraceae</taxon>
        <taxon>Hungatella</taxon>
    </lineage>
</organism>
<evidence type="ECO:0000259" key="11">
    <source>
        <dbReference type="PROSITE" id="PS51755"/>
    </source>
</evidence>
<dbReference type="PROSITE" id="PS50110">
    <property type="entry name" value="RESPONSE_REGULATORY"/>
    <property type="match status" value="1"/>
</dbReference>